<feature type="non-terminal residue" evidence="2">
    <location>
        <position position="1"/>
    </location>
</feature>
<evidence type="ECO:0000256" key="1">
    <source>
        <dbReference type="SAM" id="Coils"/>
    </source>
</evidence>
<dbReference type="Proteomes" id="UP001239462">
    <property type="component" value="Unassembled WGS sequence"/>
</dbReference>
<gene>
    <name evidence="2" type="ORF">QTN89_29380</name>
</gene>
<accession>A0ABT7PSW8</accession>
<dbReference type="RefSeq" id="WP_289167721.1">
    <property type="nucleotide sequence ID" value="NZ_JASZZN010000219.1"/>
</dbReference>
<dbReference type="EMBL" id="JASZZN010000219">
    <property type="protein sequence ID" value="MDM4019602.1"/>
    <property type="molecule type" value="Genomic_DNA"/>
</dbReference>
<proteinExistence type="predicted"/>
<organism evidence="2 3">
    <name type="scientific">Roseiconus lacunae</name>
    <dbReference type="NCBI Taxonomy" id="2605694"/>
    <lineage>
        <taxon>Bacteria</taxon>
        <taxon>Pseudomonadati</taxon>
        <taxon>Planctomycetota</taxon>
        <taxon>Planctomycetia</taxon>
        <taxon>Pirellulales</taxon>
        <taxon>Pirellulaceae</taxon>
        <taxon>Roseiconus</taxon>
    </lineage>
</organism>
<name>A0ABT7PSW8_9BACT</name>
<protein>
    <submittedName>
        <fullName evidence="2">Uncharacterized protein</fullName>
    </submittedName>
</protein>
<sequence>FLTILIFLNSGCLRAQPSERDGMDQITKQLRGILERLDSIEARLELIEDSLGLGDPNAAGILILRDVDAASVVPFLSEIRASIGELKLTFAVDSTKNAIVFRNAISSIPATSAKIQRWIRNAEPGKLRKR</sequence>
<evidence type="ECO:0000313" key="2">
    <source>
        <dbReference type="EMBL" id="MDM4019602.1"/>
    </source>
</evidence>
<feature type="coiled-coil region" evidence="1">
    <location>
        <begin position="23"/>
        <end position="50"/>
    </location>
</feature>
<keyword evidence="3" id="KW-1185">Reference proteome</keyword>
<keyword evidence="1" id="KW-0175">Coiled coil</keyword>
<evidence type="ECO:0000313" key="3">
    <source>
        <dbReference type="Proteomes" id="UP001239462"/>
    </source>
</evidence>
<reference evidence="2 3" key="1">
    <citation type="submission" date="2023-06" db="EMBL/GenBank/DDBJ databases">
        <title>Roseiconus lacunae JC819 isolated from Gulf of Mannar region, Tamil Nadu.</title>
        <authorList>
            <person name="Pk S."/>
            <person name="Ch S."/>
            <person name="Ch V.R."/>
        </authorList>
    </citation>
    <scope>NUCLEOTIDE SEQUENCE [LARGE SCALE GENOMIC DNA]</scope>
    <source>
        <strain evidence="2 3">JC819</strain>
    </source>
</reference>
<comment type="caution">
    <text evidence="2">The sequence shown here is derived from an EMBL/GenBank/DDBJ whole genome shotgun (WGS) entry which is preliminary data.</text>
</comment>